<organism evidence="1 2">
    <name type="scientific">Paraglaciecola arctica BSs20135</name>
    <dbReference type="NCBI Taxonomy" id="493475"/>
    <lineage>
        <taxon>Bacteria</taxon>
        <taxon>Pseudomonadati</taxon>
        <taxon>Pseudomonadota</taxon>
        <taxon>Gammaproteobacteria</taxon>
        <taxon>Alteromonadales</taxon>
        <taxon>Alteromonadaceae</taxon>
        <taxon>Paraglaciecola</taxon>
    </lineage>
</organism>
<reference evidence="1 2" key="1">
    <citation type="journal article" date="2017" name="Antonie Van Leeuwenhoek">
        <title>Rhizobium rhizosphaerae sp. nov., a novel species isolated from rice rhizosphere.</title>
        <authorList>
            <person name="Zhao J.J."/>
            <person name="Zhang J."/>
            <person name="Zhang R.J."/>
            <person name="Zhang C.W."/>
            <person name="Yin H.Q."/>
            <person name="Zhang X.X."/>
        </authorList>
    </citation>
    <scope>NUCLEOTIDE SEQUENCE [LARGE SCALE GENOMIC DNA]</scope>
    <source>
        <strain evidence="1 2">BSs20135</strain>
    </source>
</reference>
<dbReference type="RefSeq" id="WP_007621984.1">
    <property type="nucleotide sequence ID" value="NZ_BAEO01000050.1"/>
</dbReference>
<evidence type="ECO:0000313" key="1">
    <source>
        <dbReference type="EMBL" id="GAC20244.1"/>
    </source>
</evidence>
<proteinExistence type="predicted"/>
<dbReference type="STRING" id="493475.GARC_3285"/>
<dbReference type="EMBL" id="BAEO01000050">
    <property type="protein sequence ID" value="GAC20244.1"/>
    <property type="molecule type" value="Genomic_DNA"/>
</dbReference>
<dbReference type="eggNOG" id="ENOG5032WRP">
    <property type="taxonomic scope" value="Bacteria"/>
</dbReference>
<protein>
    <submittedName>
        <fullName evidence="1">Uncharacterized protein</fullName>
    </submittedName>
</protein>
<keyword evidence="2" id="KW-1185">Reference proteome</keyword>
<accession>K6XHW4</accession>
<dbReference type="Proteomes" id="UP000006327">
    <property type="component" value="Unassembled WGS sequence"/>
</dbReference>
<evidence type="ECO:0000313" key="2">
    <source>
        <dbReference type="Proteomes" id="UP000006327"/>
    </source>
</evidence>
<name>K6XHW4_9ALTE</name>
<sequence>MTYFLSSKHAIRVLTVILAAAFISGCSSTTKSEPSLPISNNSHYISNDYYQSIDGACEQQAMEMDNFAQQSGQPAQYLASANAMLRCVNGIQFPKGHPDADKALRLMALSVLNLVKGGDIDAANVALRKTQSKFPNKDLYFADYSSFFDTATALLEQQKLSRHQLAALNISADLRAEIERQQHWLSH</sequence>
<dbReference type="OrthoDB" id="8441509at2"/>
<dbReference type="AlphaFoldDB" id="K6XHW4"/>
<gene>
    <name evidence="1" type="ORF">GARC_3285</name>
</gene>
<comment type="caution">
    <text evidence="1">The sequence shown here is derived from an EMBL/GenBank/DDBJ whole genome shotgun (WGS) entry which is preliminary data.</text>
</comment>